<evidence type="ECO:0000313" key="4">
    <source>
        <dbReference type="Proteomes" id="UP000447833"/>
    </source>
</evidence>
<comment type="similarity">
    <text evidence="1">Belongs to the short-chain dehydrogenases/reductases (SDR) family.</text>
</comment>
<dbReference type="PANTHER" id="PTHR43639">
    <property type="entry name" value="OXIDOREDUCTASE, SHORT-CHAIN DEHYDROGENASE/REDUCTASE FAMILY (AFU_ORTHOLOGUE AFUA_5G02870)"/>
    <property type="match status" value="1"/>
</dbReference>
<dbReference type="InterPro" id="IPR002347">
    <property type="entry name" value="SDR_fam"/>
</dbReference>
<sequence length="244" mass="26268">MNILITGGTKGIGRATALRFASEGNQLFLNYFHDHQAAKNTADECESKGANVFLLQYNAGEPVHIKEMANQVQDEVDQMDLVVHCAAGVIQGNTLEISPEDWRKAVSVSSLSLIDVVRELRPILKNGSSIIALSSRGATNYVPNYAALGTTKAFTEGIVRYLAYELAPDGISVNIVSAGPLNTEAFRSMFPNNADERLQAAANANPSGRGLEFEDVTNTIAFLASADAKMIKGRNIFIDGGLYL</sequence>
<protein>
    <submittedName>
        <fullName evidence="3">SDR family oxidoreductase</fullName>
    </submittedName>
</protein>
<name>A0A845F0A3_9BACL</name>
<evidence type="ECO:0000256" key="2">
    <source>
        <dbReference type="ARBA" id="ARBA00023002"/>
    </source>
</evidence>
<dbReference type="InterPro" id="IPR036291">
    <property type="entry name" value="NAD(P)-bd_dom_sf"/>
</dbReference>
<dbReference type="Proteomes" id="UP000447833">
    <property type="component" value="Unassembled WGS sequence"/>
</dbReference>
<dbReference type="Gene3D" id="3.40.50.720">
    <property type="entry name" value="NAD(P)-binding Rossmann-like Domain"/>
    <property type="match status" value="1"/>
</dbReference>
<dbReference type="AlphaFoldDB" id="A0A845F0A3"/>
<organism evidence="3 4">
    <name type="scientific">Guptibacillus hwajinpoensis</name>
    <dbReference type="NCBI Taxonomy" id="208199"/>
    <lineage>
        <taxon>Bacteria</taxon>
        <taxon>Bacillati</taxon>
        <taxon>Bacillota</taxon>
        <taxon>Bacilli</taxon>
        <taxon>Bacillales</taxon>
        <taxon>Guptibacillaceae</taxon>
        <taxon>Guptibacillus</taxon>
    </lineage>
</organism>
<accession>A0A845F0A3</accession>
<keyword evidence="2" id="KW-0560">Oxidoreductase</keyword>
<gene>
    <name evidence="3" type="ORF">GLW07_12505</name>
</gene>
<proteinExistence type="inferred from homology"/>
<comment type="caution">
    <text evidence="3">The sequence shown here is derived from an EMBL/GenBank/DDBJ whole genome shotgun (WGS) entry which is preliminary data.</text>
</comment>
<dbReference type="SUPFAM" id="SSF51735">
    <property type="entry name" value="NAD(P)-binding Rossmann-fold domains"/>
    <property type="match status" value="1"/>
</dbReference>
<evidence type="ECO:0000313" key="3">
    <source>
        <dbReference type="EMBL" id="MYL64174.1"/>
    </source>
</evidence>
<dbReference type="PANTHER" id="PTHR43639:SF1">
    <property type="entry name" value="SHORT-CHAIN DEHYDROGENASE_REDUCTASE FAMILY PROTEIN"/>
    <property type="match status" value="1"/>
</dbReference>
<dbReference type="EMBL" id="WMEY01000003">
    <property type="protein sequence ID" value="MYL64174.1"/>
    <property type="molecule type" value="Genomic_DNA"/>
</dbReference>
<dbReference type="GO" id="GO:0016491">
    <property type="term" value="F:oxidoreductase activity"/>
    <property type="evidence" value="ECO:0007669"/>
    <property type="project" value="UniProtKB-KW"/>
</dbReference>
<dbReference type="Pfam" id="PF13561">
    <property type="entry name" value="adh_short_C2"/>
    <property type="match status" value="1"/>
</dbReference>
<dbReference type="PRINTS" id="PR00081">
    <property type="entry name" value="GDHRDH"/>
</dbReference>
<dbReference type="RefSeq" id="WP_160919608.1">
    <property type="nucleotide sequence ID" value="NZ_WMEY01000003.1"/>
</dbReference>
<reference evidence="3 4" key="1">
    <citation type="submission" date="2019-11" db="EMBL/GenBank/DDBJ databases">
        <title>Genome sequences of 17 halophilic strains isolated from different environments.</title>
        <authorList>
            <person name="Furrow R.E."/>
        </authorList>
    </citation>
    <scope>NUCLEOTIDE SEQUENCE [LARGE SCALE GENOMIC DNA]</scope>
    <source>
        <strain evidence="3 4">22506_14_FS</strain>
    </source>
</reference>
<evidence type="ECO:0000256" key="1">
    <source>
        <dbReference type="ARBA" id="ARBA00006484"/>
    </source>
</evidence>